<dbReference type="RefSeq" id="WP_228229593.1">
    <property type="nucleotide sequence ID" value="NZ_JAJGMW010000007.1"/>
</dbReference>
<reference evidence="1 2" key="1">
    <citation type="submission" date="2021-11" db="EMBL/GenBank/DDBJ databases">
        <title>Seasonal and diel survey of microbial diversity of the Tyrrhenian coast.</title>
        <authorList>
            <person name="Gattoni G."/>
            <person name="Corral P."/>
        </authorList>
    </citation>
    <scope>NUCLEOTIDE SEQUENCE [LARGE SCALE GENOMIC DNA]</scope>
    <source>
        <strain evidence="1 2">Mr9</strain>
    </source>
</reference>
<protein>
    <recommendedName>
        <fullName evidence="3">Outer membrane protein</fullName>
    </recommendedName>
</protein>
<dbReference type="EMBL" id="JAJGMW010000007">
    <property type="protein sequence ID" value="MCC4212517.1"/>
    <property type="molecule type" value="Genomic_DNA"/>
</dbReference>
<dbReference type="Gene3D" id="2.40.160.50">
    <property type="entry name" value="membrane protein fhac: a member of the omp85/tpsb transporter family"/>
    <property type="match status" value="1"/>
</dbReference>
<name>A0ABS8GRC4_9FLAO</name>
<sequence>MTYRLIVLLALLLFGLTKVSRAQQLQLLVQSETKESDSIASVYFQTRFFPNRKALEESLTNSKDSLLKDGYFQHQITRLKTANDTNYCIKFLSGEQTTVFKLKYDQAFVSDYAEKFGLDRTASHIYIRHNDLNAVLEEFARIDTKKGRPLTSYAVQNIRLSNDTAHAVLSIKNNQERKLTEVVVKGYDKFPKSFLTHFTKLKTNTLYDEEKISQSSNFLKELDFVKQSREPEILFSKDSTTLYLYLEKANANLFEGFLGFANQENTNGLRINGYLDLNLNNTLNYGESLEIKFRGNGDNQQQLEASLRIPYLFRSAFSLTPSLRLFRQDSSFSNSQTNLKIDYTWSPTFTINAQAGQIRSTKLEALSTAGIENFTKTIFTTGFETRNPKNSSDPFDTNYLNLDVGFSTRRTEDQLRNLNQLLLNIDAAYTFDFSEKHKFFIKNTTTYISPRNVFKNEMHQLGGMQTLRGYKENALYTPFFTALQTEYRYRPLNSIFLNSVFDSAYYENPLSEKSDLLFGIGLGGSILTNAGWLSLNIVTPFNEKNKASLSSSIIHIQLRVIF</sequence>
<organism evidence="1 2">
    <name type="scientific">Leeuwenhoekiella parthenopeia</name>
    <dbReference type="NCBI Taxonomy" id="2890320"/>
    <lineage>
        <taxon>Bacteria</taxon>
        <taxon>Pseudomonadati</taxon>
        <taxon>Bacteroidota</taxon>
        <taxon>Flavobacteriia</taxon>
        <taxon>Flavobacteriales</taxon>
        <taxon>Flavobacteriaceae</taxon>
        <taxon>Leeuwenhoekiella</taxon>
    </lineage>
</organism>
<keyword evidence="2" id="KW-1185">Reference proteome</keyword>
<comment type="caution">
    <text evidence="1">The sequence shown here is derived from an EMBL/GenBank/DDBJ whole genome shotgun (WGS) entry which is preliminary data.</text>
</comment>
<dbReference type="Proteomes" id="UP001197770">
    <property type="component" value="Unassembled WGS sequence"/>
</dbReference>
<evidence type="ECO:0000313" key="2">
    <source>
        <dbReference type="Proteomes" id="UP001197770"/>
    </source>
</evidence>
<proteinExistence type="predicted"/>
<accession>A0ABS8GRC4</accession>
<evidence type="ECO:0000313" key="1">
    <source>
        <dbReference type="EMBL" id="MCC4212517.1"/>
    </source>
</evidence>
<evidence type="ECO:0008006" key="3">
    <source>
        <dbReference type="Google" id="ProtNLM"/>
    </source>
</evidence>
<gene>
    <name evidence="1" type="ORF">LLW17_07295</name>
</gene>